<evidence type="ECO:0000313" key="2">
    <source>
        <dbReference type="Proteomes" id="UP001148838"/>
    </source>
</evidence>
<sequence>MSPGCSTESYPAFARIGLRENPGKNLNQVTWPNRDSNPGQLVSRPDALTVTAQVSTVCVNDVDMSSSSSQVLGRVACYGLKLEFSVHLFFGRPRDLLPCGWSGLSANDDSGYNCSANVMSAFYRYKTASSYGLARSMWTSVPRKKSILSRLRTSHNIRDIAPGLLDICIIPQHFSISSSFHNIPRTLAVDARKEGVGLGTKAVACMKLGFYSVVNRNYCYSVLYDNQFANDFNISMIFDTFLDYKEFREYIDCNVCVVHSSMWVSAVRYKLRSVNVNTYKRDRLRINIQRSY</sequence>
<accession>A0ABQ8U0K2</accession>
<protein>
    <submittedName>
        <fullName evidence="1">Uncharacterized protein</fullName>
    </submittedName>
</protein>
<evidence type="ECO:0000313" key="1">
    <source>
        <dbReference type="EMBL" id="KAJ4451005.1"/>
    </source>
</evidence>
<keyword evidence="2" id="KW-1185">Reference proteome</keyword>
<dbReference type="Proteomes" id="UP001148838">
    <property type="component" value="Unassembled WGS sequence"/>
</dbReference>
<proteinExistence type="predicted"/>
<comment type="caution">
    <text evidence="1">The sequence shown here is derived from an EMBL/GenBank/DDBJ whole genome shotgun (WGS) entry which is preliminary data.</text>
</comment>
<gene>
    <name evidence="1" type="ORF">ANN_02441</name>
</gene>
<dbReference type="EMBL" id="JAJSOF020000001">
    <property type="protein sequence ID" value="KAJ4451005.1"/>
    <property type="molecule type" value="Genomic_DNA"/>
</dbReference>
<organism evidence="1 2">
    <name type="scientific">Periplaneta americana</name>
    <name type="common">American cockroach</name>
    <name type="synonym">Blatta americana</name>
    <dbReference type="NCBI Taxonomy" id="6978"/>
    <lineage>
        <taxon>Eukaryota</taxon>
        <taxon>Metazoa</taxon>
        <taxon>Ecdysozoa</taxon>
        <taxon>Arthropoda</taxon>
        <taxon>Hexapoda</taxon>
        <taxon>Insecta</taxon>
        <taxon>Pterygota</taxon>
        <taxon>Neoptera</taxon>
        <taxon>Polyneoptera</taxon>
        <taxon>Dictyoptera</taxon>
        <taxon>Blattodea</taxon>
        <taxon>Blattoidea</taxon>
        <taxon>Blattidae</taxon>
        <taxon>Blattinae</taxon>
        <taxon>Periplaneta</taxon>
    </lineage>
</organism>
<name>A0ABQ8U0K2_PERAM</name>
<reference evidence="1 2" key="1">
    <citation type="journal article" date="2022" name="Allergy">
        <title>Genome assembly and annotation of Periplaneta americana reveal a comprehensive cockroach allergen profile.</title>
        <authorList>
            <person name="Wang L."/>
            <person name="Xiong Q."/>
            <person name="Saelim N."/>
            <person name="Wang L."/>
            <person name="Nong W."/>
            <person name="Wan A.T."/>
            <person name="Shi M."/>
            <person name="Liu X."/>
            <person name="Cao Q."/>
            <person name="Hui J.H.L."/>
            <person name="Sookrung N."/>
            <person name="Leung T.F."/>
            <person name="Tungtrongchitr A."/>
            <person name="Tsui S.K.W."/>
        </authorList>
    </citation>
    <scope>NUCLEOTIDE SEQUENCE [LARGE SCALE GENOMIC DNA]</scope>
    <source>
        <strain evidence="1">PWHHKU_190912</strain>
    </source>
</reference>